<name>A0A1M2VM52_TRAPU</name>
<sequence>MAALATRPISTTFLADSLAPSTSSDLFTTHGVAAAPFLFPAPPHFSVSGPPSAPFYSRSAGVHDDHPRSIVAVLTHRIRDLEGALREEREAHEAALEANGAFADDAAAMQAEILELRRELLSALAAGGQGPSASSSAESDGQLHTSALAAECARLRGFIGVMLAAGEPKPVVQSAYDRVLEGEEPEAALVAAIKQAVAQPGNVWRQLLDPVTGVRTRDDYLAQVRCTLSARAQTQDWRKRAKFWKQAAKEDERHGETVTPSVSAISAVIDALPQERRERVDEFLGKMEAGGFSLRVARTAIPQADSIVARIDEVLQEWTVPDGEPVSVPESTSAASSSSSANRSDDVQAMADVNTSIVEESTSAPAEIRLPASSSSMVLPATRSTSPTRMFAVHSNLPPLASEMFRASHSIKTLSSRGSRRSALGTHMVTSPTGESSLGLGVRDSGNNISASASASTQNSTKSRYRRTKVVAVPVVATCAPTTTTGALVASIKQKTSRWSFFGPSRSATSATSVVVHEEEVGSVPVEAARGTSTSTEALPAAYSDSPSHDTPSFDCSVETAVEPEDLSPRTPNRLSPPRLPKALLDFGSSPDDDLVLVLHSDFSGSSYHTTMQSPPASPTRPVPGAGLGSAHTTPEKRSRLPVRMPGMRAIKRFSASINISRPVLVDTTNAGTFAFSAAPRQAPVVQKGAGTGGGGRARAPSAAGTSPPRPSKIPMGRKLNRFGLGGQV</sequence>
<feature type="region of interest" description="Disordered" evidence="2">
    <location>
        <begin position="607"/>
        <end position="639"/>
    </location>
</feature>
<dbReference type="OMA" id="MFRASHS"/>
<evidence type="ECO:0000313" key="3">
    <source>
        <dbReference type="EMBL" id="OJT08622.1"/>
    </source>
</evidence>
<keyword evidence="4" id="KW-1185">Reference proteome</keyword>
<proteinExistence type="predicted"/>
<dbReference type="STRING" id="154538.A0A1M2VM52"/>
<reference evidence="3 4" key="1">
    <citation type="submission" date="2016-10" db="EMBL/GenBank/DDBJ databases">
        <title>Genome sequence of the basidiomycete white-rot fungus Trametes pubescens.</title>
        <authorList>
            <person name="Makela M.R."/>
            <person name="Granchi Z."/>
            <person name="Peng M."/>
            <person name="De Vries R.P."/>
            <person name="Grigoriev I."/>
            <person name="Riley R."/>
            <person name="Hilden K."/>
        </authorList>
    </citation>
    <scope>NUCLEOTIDE SEQUENCE [LARGE SCALE GENOMIC DNA]</scope>
    <source>
        <strain evidence="3 4">FBCC735</strain>
    </source>
</reference>
<feature type="compositionally biased region" description="Low complexity" evidence="2">
    <location>
        <begin position="331"/>
        <end position="341"/>
    </location>
</feature>
<evidence type="ECO:0000313" key="4">
    <source>
        <dbReference type="Proteomes" id="UP000184267"/>
    </source>
</evidence>
<evidence type="ECO:0000256" key="1">
    <source>
        <dbReference type="SAM" id="Coils"/>
    </source>
</evidence>
<accession>A0A1M2VM52</accession>
<dbReference type="EMBL" id="MNAD01001025">
    <property type="protein sequence ID" value="OJT08622.1"/>
    <property type="molecule type" value="Genomic_DNA"/>
</dbReference>
<feature type="region of interest" description="Disordered" evidence="2">
    <location>
        <begin position="687"/>
        <end position="729"/>
    </location>
</feature>
<gene>
    <name evidence="3" type="ORF">TRAPUB_471</name>
</gene>
<feature type="coiled-coil region" evidence="1">
    <location>
        <begin position="71"/>
        <end position="126"/>
    </location>
</feature>
<keyword evidence="1" id="KW-0175">Coiled coil</keyword>
<dbReference type="OrthoDB" id="2798624at2759"/>
<feature type="region of interest" description="Disordered" evidence="2">
    <location>
        <begin position="321"/>
        <end position="346"/>
    </location>
</feature>
<feature type="compositionally biased region" description="Low complexity" evidence="2">
    <location>
        <begin position="698"/>
        <end position="707"/>
    </location>
</feature>
<comment type="caution">
    <text evidence="3">The sequence shown here is derived from an EMBL/GenBank/DDBJ whole genome shotgun (WGS) entry which is preliminary data.</text>
</comment>
<feature type="region of interest" description="Disordered" evidence="2">
    <location>
        <begin position="530"/>
        <end position="556"/>
    </location>
</feature>
<organism evidence="3 4">
    <name type="scientific">Trametes pubescens</name>
    <name type="common">White-rot fungus</name>
    <dbReference type="NCBI Taxonomy" id="154538"/>
    <lineage>
        <taxon>Eukaryota</taxon>
        <taxon>Fungi</taxon>
        <taxon>Dikarya</taxon>
        <taxon>Basidiomycota</taxon>
        <taxon>Agaricomycotina</taxon>
        <taxon>Agaricomycetes</taxon>
        <taxon>Polyporales</taxon>
        <taxon>Polyporaceae</taxon>
        <taxon>Trametes</taxon>
    </lineage>
</organism>
<dbReference type="Proteomes" id="UP000184267">
    <property type="component" value="Unassembled WGS sequence"/>
</dbReference>
<dbReference type="AlphaFoldDB" id="A0A1M2VM52"/>
<evidence type="ECO:0000256" key="2">
    <source>
        <dbReference type="SAM" id="MobiDB-lite"/>
    </source>
</evidence>
<protein>
    <submittedName>
        <fullName evidence="3">Uncharacterized protein</fullName>
    </submittedName>
</protein>
<feature type="region of interest" description="Disordered" evidence="2">
    <location>
        <begin position="412"/>
        <end position="440"/>
    </location>
</feature>